<dbReference type="GO" id="GO:0022857">
    <property type="term" value="F:transmembrane transporter activity"/>
    <property type="evidence" value="ECO:0007669"/>
    <property type="project" value="InterPro"/>
</dbReference>
<dbReference type="Gene3D" id="1.20.1250.20">
    <property type="entry name" value="MFS general substrate transporter like domains"/>
    <property type="match status" value="1"/>
</dbReference>
<keyword evidence="10" id="KW-1185">Reference proteome</keyword>
<keyword evidence="4 7" id="KW-0812">Transmembrane</keyword>
<feature type="transmembrane region" description="Helical" evidence="7">
    <location>
        <begin position="232"/>
        <end position="249"/>
    </location>
</feature>
<dbReference type="RefSeq" id="WP_146920160.1">
    <property type="nucleotide sequence ID" value="NZ_CP042430.1"/>
</dbReference>
<gene>
    <name evidence="9" type="ORF">FSW04_13745</name>
</gene>
<dbReference type="NCBIfam" id="TIGR00711">
    <property type="entry name" value="efflux_EmrB"/>
    <property type="match status" value="1"/>
</dbReference>
<keyword evidence="2" id="KW-0813">Transport</keyword>
<dbReference type="InterPro" id="IPR036259">
    <property type="entry name" value="MFS_trans_sf"/>
</dbReference>
<dbReference type="PANTHER" id="PTHR42718:SF46">
    <property type="entry name" value="BLR6921 PROTEIN"/>
    <property type="match status" value="1"/>
</dbReference>
<keyword evidence="5 7" id="KW-1133">Transmembrane helix</keyword>
<dbReference type="PRINTS" id="PR01036">
    <property type="entry name" value="TCRTETB"/>
</dbReference>
<evidence type="ECO:0000256" key="2">
    <source>
        <dbReference type="ARBA" id="ARBA00022448"/>
    </source>
</evidence>
<sequence length="487" mass="50333">MSASSPHRSKWLALALLASAQFVIVLDASIVNVALPSIGKDLNFSQDNLSWVVNAYTLVFGGFLLLGGRLADLLGRRRMFIAGLALFSVASLAGGLAQSEGWLIIARGVQGLGAAIVSPAALSIVTTTFEEGSERNTALGVWGAVAGSGGAAGVLLGGMLTEWAGWEWVLFVNVPITLVAAVLAPRLLEESRDTRQKRYFDVAGAVAVTAGLALGVYALVDANRAGWTSTQTLLLGAVALLLLAAFVAIEQRSSHPLVPFKIFRLRSLRGSNVVGLLIGMSLFSMFFFISLYLQQVLGYSALKAGLSYLPLALLIIVSAGVASQLVTRLGFKPTLILGLLFVAAGLLWFSRVSASGGTYLGDVLFPSMLAAIGLGLAFVSVTIGAVTGTTPDEAGLASGLINTAQQVGGALGLAILSSIANQRTGDVFASGERNPAVALTEGFQTAFLVGTGFALAGALLAALLISSRDSREQAEAARRGEAVPVVA</sequence>
<dbReference type="InterPro" id="IPR004638">
    <property type="entry name" value="EmrB-like"/>
</dbReference>
<dbReference type="Proteomes" id="UP000321805">
    <property type="component" value="Chromosome"/>
</dbReference>
<evidence type="ECO:0000256" key="3">
    <source>
        <dbReference type="ARBA" id="ARBA00022475"/>
    </source>
</evidence>
<dbReference type="Pfam" id="PF07690">
    <property type="entry name" value="MFS_1"/>
    <property type="match status" value="1"/>
</dbReference>
<feature type="transmembrane region" description="Helical" evidence="7">
    <location>
        <begin position="79"/>
        <end position="98"/>
    </location>
</feature>
<dbReference type="KEGG" id="bsol:FSW04_13745"/>
<dbReference type="EMBL" id="CP042430">
    <property type="protein sequence ID" value="QEC48523.1"/>
    <property type="molecule type" value="Genomic_DNA"/>
</dbReference>
<dbReference type="OrthoDB" id="4668943at2"/>
<dbReference type="PANTHER" id="PTHR42718">
    <property type="entry name" value="MAJOR FACILITATOR SUPERFAMILY MULTIDRUG TRANSPORTER MFSC"/>
    <property type="match status" value="1"/>
</dbReference>
<organism evidence="9 10">
    <name type="scientific">Baekduia soli</name>
    <dbReference type="NCBI Taxonomy" id="496014"/>
    <lineage>
        <taxon>Bacteria</taxon>
        <taxon>Bacillati</taxon>
        <taxon>Actinomycetota</taxon>
        <taxon>Thermoleophilia</taxon>
        <taxon>Solirubrobacterales</taxon>
        <taxon>Baekduiaceae</taxon>
        <taxon>Baekduia</taxon>
    </lineage>
</organism>
<feature type="transmembrane region" description="Helical" evidence="7">
    <location>
        <begin position="363"/>
        <end position="387"/>
    </location>
</feature>
<feature type="transmembrane region" description="Helical" evidence="7">
    <location>
        <begin position="305"/>
        <end position="322"/>
    </location>
</feature>
<feature type="transmembrane region" description="Helical" evidence="7">
    <location>
        <begin position="104"/>
        <end position="125"/>
    </location>
</feature>
<feature type="transmembrane region" description="Helical" evidence="7">
    <location>
        <begin position="137"/>
        <end position="156"/>
    </location>
</feature>
<keyword evidence="3" id="KW-1003">Cell membrane</keyword>
<accession>A0A5B8U612</accession>
<dbReference type="SUPFAM" id="SSF103473">
    <property type="entry name" value="MFS general substrate transporter"/>
    <property type="match status" value="1"/>
</dbReference>
<dbReference type="InterPro" id="IPR005829">
    <property type="entry name" value="Sugar_transporter_CS"/>
</dbReference>
<feature type="transmembrane region" description="Helical" evidence="7">
    <location>
        <begin position="168"/>
        <end position="188"/>
    </location>
</feature>
<dbReference type="AlphaFoldDB" id="A0A5B8U612"/>
<feature type="transmembrane region" description="Helical" evidence="7">
    <location>
        <begin position="399"/>
        <end position="420"/>
    </location>
</feature>
<reference evidence="9 10" key="1">
    <citation type="journal article" date="2018" name="J. Microbiol.">
        <title>Baekduia soli gen. nov., sp. nov., a novel bacterium isolated from the soil of Baekdu Mountain and proposal of a novel family name, Baekduiaceae fam. nov.</title>
        <authorList>
            <person name="An D.S."/>
            <person name="Siddiqi M.Z."/>
            <person name="Kim K.H."/>
            <person name="Yu H.S."/>
            <person name="Im W.T."/>
        </authorList>
    </citation>
    <scope>NUCLEOTIDE SEQUENCE [LARGE SCALE GENOMIC DNA]</scope>
    <source>
        <strain evidence="9 10">BR7-21</strain>
    </source>
</reference>
<feature type="transmembrane region" description="Helical" evidence="7">
    <location>
        <begin position="270"/>
        <end position="293"/>
    </location>
</feature>
<protein>
    <submittedName>
        <fullName evidence="9">MFS transporter</fullName>
    </submittedName>
</protein>
<evidence type="ECO:0000259" key="8">
    <source>
        <dbReference type="PROSITE" id="PS50850"/>
    </source>
</evidence>
<feature type="transmembrane region" description="Helical" evidence="7">
    <location>
        <begin position="200"/>
        <end position="220"/>
    </location>
</feature>
<dbReference type="PROSITE" id="PS00216">
    <property type="entry name" value="SUGAR_TRANSPORT_1"/>
    <property type="match status" value="1"/>
</dbReference>
<feature type="transmembrane region" description="Helical" evidence="7">
    <location>
        <begin position="334"/>
        <end position="351"/>
    </location>
</feature>
<evidence type="ECO:0000256" key="5">
    <source>
        <dbReference type="ARBA" id="ARBA00022989"/>
    </source>
</evidence>
<keyword evidence="6 7" id="KW-0472">Membrane</keyword>
<evidence type="ECO:0000313" key="9">
    <source>
        <dbReference type="EMBL" id="QEC48523.1"/>
    </source>
</evidence>
<evidence type="ECO:0000256" key="4">
    <source>
        <dbReference type="ARBA" id="ARBA00022692"/>
    </source>
</evidence>
<dbReference type="CDD" id="cd17321">
    <property type="entry name" value="MFS_MMR_MDR_like"/>
    <property type="match status" value="1"/>
</dbReference>
<evidence type="ECO:0000256" key="6">
    <source>
        <dbReference type="ARBA" id="ARBA00023136"/>
    </source>
</evidence>
<evidence type="ECO:0000256" key="7">
    <source>
        <dbReference type="SAM" id="Phobius"/>
    </source>
</evidence>
<proteinExistence type="predicted"/>
<evidence type="ECO:0000313" key="10">
    <source>
        <dbReference type="Proteomes" id="UP000321805"/>
    </source>
</evidence>
<feature type="transmembrane region" description="Helical" evidence="7">
    <location>
        <begin position="49"/>
        <end position="67"/>
    </location>
</feature>
<feature type="domain" description="Major facilitator superfamily (MFS) profile" evidence="8">
    <location>
        <begin position="13"/>
        <end position="469"/>
    </location>
</feature>
<dbReference type="PROSITE" id="PS50850">
    <property type="entry name" value="MFS"/>
    <property type="match status" value="1"/>
</dbReference>
<dbReference type="Gene3D" id="1.20.1720.10">
    <property type="entry name" value="Multidrug resistance protein D"/>
    <property type="match status" value="1"/>
</dbReference>
<evidence type="ECO:0000256" key="1">
    <source>
        <dbReference type="ARBA" id="ARBA00004651"/>
    </source>
</evidence>
<feature type="transmembrane region" description="Helical" evidence="7">
    <location>
        <begin position="443"/>
        <end position="465"/>
    </location>
</feature>
<dbReference type="InterPro" id="IPR020846">
    <property type="entry name" value="MFS_dom"/>
</dbReference>
<dbReference type="InterPro" id="IPR011701">
    <property type="entry name" value="MFS"/>
</dbReference>
<dbReference type="GO" id="GO:0005886">
    <property type="term" value="C:plasma membrane"/>
    <property type="evidence" value="ECO:0007669"/>
    <property type="project" value="UniProtKB-SubCell"/>
</dbReference>
<name>A0A5B8U612_9ACTN</name>
<comment type="subcellular location">
    <subcellularLocation>
        <location evidence="1">Cell membrane</location>
        <topology evidence="1">Multi-pass membrane protein</topology>
    </subcellularLocation>
</comment>